<reference evidence="10 11" key="1">
    <citation type="submission" date="2021-04" db="EMBL/GenBank/DDBJ databases">
        <authorList>
            <person name="De Guttry C."/>
            <person name="Zahm M."/>
            <person name="Klopp C."/>
            <person name="Cabau C."/>
            <person name="Louis A."/>
            <person name="Berthelot C."/>
            <person name="Parey E."/>
            <person name="Roest Crollius H."/>
            <person name="Montfort J."/>
            <person name="Robinson-Rechavi M."/>
            <person name="Bucao C."/>
            <person name="Bouchez O."/>
            <person name="Gislard M."/>
            <person name="Lluch J."/>
            <person name="Milhes M."/>
            <person name="Lampietro C."/>
            <person name="Lopez Roques C."/>
            <person name="Donnadieu C."/>
            <person name="Braasch I."/>
            <person name="Desvignes T."/>
            <person name="Postlethwait J."/>
            <person name="Bobe J."/>
            <person name="Wedekind C."/>
            <person name="Guiguen Y."/>
        </authorList>
    </citation>
    <scope>NUCLEOTIDE SEQUENCE [LARGE SCALE GENOMIC DNA]</scope>
    <source>
        <strain evidence="10">Cs_M1</strain>
        <tissue evidence="10">Blood</tissue>
    </source>
</reference>
<dbReference type="InterPro" id="IPR029569">
    <property type="entry name" value="CALHM"/>
</dbReference>
<evidence type="ECO:0000256" key="9">
    <source>
        <dbReference type="SAM" id="Phobius"/>
    </source>
</evidence>
<dbReference type="EMBL" id="JAGTTL010000017">
    <property type="protein sequence ID" value="KAK6309773.1"/>
    <property type="molecule type" value="Genomic_DNA"/>
</dbReference>
<dbReference type="Proteomes" id="UP001356427">
    <property type="component" value="Unassembled WGS sequence"/>
</dbReference>
<keyword evidence="3" id="KW-0813">Transport</keyword>
<protein>
    <submittedName>
        <fullName evidence="10">Uncharacterized protein</fullName>
    </submittedName>
</protein>
<comment type="similarity">
    <text evidence="2">Belongs to the CALHM family.</text>
</comment>
<keyword evidence="5 9" id="KW-1133">Transmembrane helix</keyword>
<evidence type="ECO:0000256" key="5">
    <source>
        <dbReference type="ARBA" id="ARBA00022989"/>
    </source>
</evidence>
<name>A0AAN8LFP6_9TELE</name>
<feature type="transmembrane region" description="Helical" evidence="9">
    <location>
        <begin position="56"/>
        <end position="76"/>
    </location>
</feature>
<evidence type="ECO:0000256" key="2">
    <source>
        <dbReference type="ARBA" id="ARBA00008497"/>
    </source>
</evidence>
<accession>A0AAN8LFP6</accession>
<keyword evidence="7 9" id="KW-0472">Membrane</keyword>
<keyword evidence="11" id="KW-1185">Reference proteome</keyword>
<feature type="transmembrane region" description="Helical" evidence="9">
    <location>
        <begin position="12"/>
        <end position="36"/>
    </location>
</feature>
<organism evidence="10 11">
    <name type="scientific">Coregonus suidteri</name>
    <dbReference type="NCBI Taxonomy" id="861788"/>
    <lineage>
        <taxon>Eukaryota</taxon>
        <taxon>Metazoa</taxon>
        <taxon>Chordata</taxon>
        <taxon>Craniata</taxon>
        <taxon>Vertebrata</taxon>
        <taxon>Euteleostomi</taxon>
        <taxon>Actinopterygii</taxon>
        <taxon>Neopterygii</taxon>
        <taxon>Teleostei</taxon>
        <taxon>Protacanthopterygii</taxon>
        <taxon>Salmoniformes</taxon>
        <taxon>Salmonidae</taxon>
        <taxon>Coregoninae</taxon>
        <taxon>Coregonus</taxon>
    </lineage>
</organism>
<sequence>MANLHNFDVPQRLLSLLTKAAGVFVLLAVFILEYILNLNFPCFCRPAWDSTQPIGLHGLLYMLCPPIIITSVIMLVDKMYQKTFCRKRCSGCCRKCNCCNCFCSLTKIGITFLSVVLYWIAAVFIDGEWYVCYKTNNHPKQVGIPCKKTENLTYDERLVITDYKTDSVALQ</sequence>
<dbReference type="GO" id="GO:1904669">
    <property type="term" value="P:ATP export"/>
    <property type="evidence" value="ECO:0007669"/>
    <property type="project" value="UniProtKB-ARBA"/>
</dbReference>
<evidence type="ECO:0000256" key="7">
    <source>
        <dbReference type="ARBA" id="ARBA00023136"/>
    </source>
</evidence>
<dbReference type="Pfam" id="PF14798">
    <property type="entry name" value="Ca_hom_mod"/>
    <property type="match status" value="1"/>
</dbReference>
<dbReference type="GO" id="GO:0034220">
    <property type="term" value="P:monoatomic ion transmembrane transport"/>
    <property type="evidence" value="ECO:0007669"/>
    <property type="project" value="UniProtKB-KW"/>
</dbReference>
<evidence type="ECO:0000256" key="3">
    <source>
        <dbReference type="ARBA" id="ARBA00022448"/>
    </source>
</evidence>
<evidence type="ECO:0000256" key="8">
    <source>
        <dbReference type="ARBA" id="ARBA00023303"/>
    </source>
</evidence>
<dbReference type="AlphaFoldDB" id="A0AAN8LFP6"/>
<evidence type="ECO:0000256" key="4">
    <source>
        <dbReference type="ARBA" id="ARBA00022692"/>
    </source>
</evidence>
<evidence type="ECO:0000313" key="10">
    <source>
        <dbReference type="EMBL" id="KAK6309773.1"/>
    </source>
</evidence>
<gene>
    <name evidence="10" type="ORF">J4Q44_G00196540</name>
</gene>
<proteinExistence type="inferred from homology"/>
<keyword evidence="6" id="KW-0406">Ion transport</keyword>
<keyword evidence="8" id="KW-0407">Ion channel</keyword>
<comment type="subcellular location">
    <subcellularLocation>
        <location evidence="1">Membrane</location>
        <topology evidence="1">Multi-pass membrane protein</topology>
    </subcellularLocation>
</comment>
<evidence type="ECO:0000256" key="6">
    <source>
        <dbReference type="ARBA" id="ARBA00023065"/>
    </source>
</evidence>
<dbReference type="GO" id="GO:0016020">
    <property type="term" value="C:membrane"/>
    <property type="evidence" value="ECO:0007669"/>
    <property type="project" value="UniProtKB-SubCell"/>
</dbReference>
<feature type="transmembrane region" description="Helical" evidence="9">
    <location>
        <begin position="97"/>
        <end position="121"/>
    </location>
</feature>
<evidence type="ECO:0000313" key="11">
    <source>
        <dbReference type="Proteomes" id="UP001356427"/>
    </source>
</evidence>
<keyword evidence="4 9" id="KW-0812">Transmembrane</keyword>
<comment type="caution">
    <text evidence="10">The sequence shown here is derived from an EMBL/GenBank/DDBJ whole genome shotgun (WGS) entry which is preliminary data.</text>
</comment>
<evidence type="ECO:0000256" key="1">
    <source>
        <dbReference type="ARBA" id="ARBA00004141"/>
    </source>
</evidence>